<evidence type="ECO:0000256" key="3">
    <source>
        <dbReference type="PROSITE-ProRule" id="PRU00267"/>
    </source>
</evidence>
<dbReference type="InterPro" id="IPR036188">
    <property type="entry name" value="FAD/NAD-bd_sf"/>
</dbReference>
<dbReference type="GeneID" id="87893707"/>
<dbReference type="InterPro" id="IPR050281">
    <property type="entry name" value="Flavin_monoamine_oxidase"/>
</dbReference>
<reference evidence="7 8" key="1">
    <citation type="journal article" date="2023" name="bioRxiv">
        <title>High-quality genome assemblies of four members of thePodospora anserinaspecies complex.</title>
        <authorList>
            <person name="Ament-Velasquez S.L."/>
            <person name="Vogan A.A."/>
            <person name="Wallerman O."/>
            <person name="Hartmann F."/>
            <person name="Gautier V."/>
            <person name="Silar P."/>
            <person name="Giraud T."/>
            <person name="Johannesson H."/>
        </authorList>
    </citation>
    <scope>NUCLEOTIDE SEQUENCE [LARGE SCALE GENOMIC DNA]</scope>
    <source>
        <strain evidence="7 8">CBS 112042</strain>
    </source>
</reference>
<feature type="compositionally biased region" description="Basic and acidic residues" evidence="4">
    <location>
        <begin position="1118"/>
        <end position="1136"/>
    </location>
</feature>
<feature type="region of interest" description="Disordered" evidence="4">
    <location>
        <begin position="1118"/>
        <end position="1174"/>
    </location>
</feature>
<dbReference type="SUPFAM" id="SSF47095">
    <property type="entry name" value="HMG-box"/>
    <property type="match status" value="1"/>
</dbReference>
<feature type="compositionally biased region" description="Acidic residues" evidence="4">
    <location>
        <begin position="1148"/>
        <end position="1168"/>
    </location>
</feature>
<proteinExistence type="inferred from homology"/>
<dbReference type="Proteomes" id="UP001322138">
    <property type="component" value="Unassembled WGS sequence"/>
</dbReference>
<dbReference type="PROSITE" id="PS50118">
    <property type="entry name" value="HMG_BOX_2"/>
    <property type="match status" value="1"/>
</dbReference>
<dbReference type="SUPFAM" id="SSF54373">
    <property type="entry name" value="FAD-linked reductases, C-terminal domain"/>
    <property type="match status" value="1"/>
</dbReference>
<dbReference type="InterPro" id="IPR009071">
    <property type="entry name" value="HMG_box_dom"/>
</dbReference>
<evidence type="ECO:0000259" key="6">
    <source>
        <dbReference type="PROSITE" id="PS50934"/>
    </source>
</evidence>
<protein>
    <recommendedName>
        <fullName evidence="9">Lysine-specific histone demethylase</fullName>
    </recommendedName>
</protein>
<feature type="compositionally biased region" description="Low complexity" evidence="4">
    <location>
        <begin position="199"/>
        <end position="221"/>
    </location>
</feature>
<comment type="similarity">
    <text evidence="1">Belongs to the flavin monoamine oxidase family.</text>
</comment>
<evidence type="ECO:0000256" key="1">
    <source>
        <dbReference type="ARBA" id="ARBA00005995"/>
    </source>
</evidence>
<keyword evidence="8" id="KW-1185">Reference proteome</keyword>
<accession>A0ABR0FWP4</accession>
<feature type="domain" description="SWIRM" evidence="6">
    <location>
        <begin position="276"/>
        <end position="371"/>
    </location>
</feature>
<feature type="compositionally biased region" description="Low complexity" evidence="4">
    <location>
        <begin position="114"/>
        <end position="137"/>
    </location>
</feature>
<dbReference type="SUPFAM" id="SSF46689">
    <property type="entry name" value="Homeodomain-like"/>
    <property type="match status" value="1"/>
</dbReference>
<dbReference type="InterPro" id="IPR009057">
    <property type="entry name" value="Homeodomain-like_sf"/>
</dbReference>
<dbReference type="Pfam" id="PF01593">
    <property type="entry name" value="Amino_oxidase"/>
    <property type="match status" value="2"/>
</dbReference>
<gene>
    <name evidence="7" type="ORF">QC761_109380</name>
</gene>
<dbReference type="Gene3D" id="3.50.50.60">
    <property type="entry name" value="FAD/NAD(P)-binding domain"/>
    <property type="match status" value="2"/>
</dbReference>
<sequence>MGPPSRPRSRDSSGAGKRPVRGSSPNIDSRRSNRIPASSSFAKPSSSPAGGTSLNTPDRRVKVKESSSLSEDIAAEIVVWTGDTMDVDVPESPTSAPPEMLDIADVAAEDMKMEPGVSPSSSPLSQPVSSPSMQPESLPTEVPPPLSLDVPSAPQLDPTTPLQHDPPPPTPPLSPPAPASAVVISQTVENDVAPKAEGSSSSVSPASEHSDLSPALSSVSSKATTPVDNESSKEGMAPPAAQPASQIKDKPRRRYDVRPKVSIPPDLPLYEYATQCISGAEASRLNPYALHPEEYSMLRDHISHTQVTTYLNIRNGILRLWVRNPQIAVTRDEAVGCAKDSRWFDVASLSFDWLVRRGYINFGCVEIRSSRKPVPEGPSTRRKQKTIVVIGAGMSGLGCARQLEGLFKQYSRKFREMGEEPPRVVVLEGRSRVGGRVYSRAFTTKPKQVPPHFEGKRYTAEMGGMIITGFDRGNPINILLRGQLGLDYHRLNPDMTIFDSNGKPVDFVRDQMVEKLYNDCLERVSEYKFQQPTSKLIEGNRDLIDEGRDSSAETHRTIRQAEEAAAAQPYAAPVSEQNMAPQVHLVPVSSDRATGKVHTEPGTPGAQKAAHRVRDIGWPLKHGVSDDADLEIDSLTKEPNATLGSVIDNIIPQYRDLVDFTAQDFRLMNWHVANLEYSNATNYNQMSLRGWDIDAGNEWEGAHTMVVGGYQSVPRGLAMLPTPLNLKQKSPVQKITYSPDNTGKATVECEDGYKVEADYVVNTIPLGVLKHGNVQFDPPLPSWKADAISRLGFGVLNKVILVYREAFWNENRDIFGVLRMPSSRHSLEQKDYSSQRGRFFQWFNISKPSGLPVLLALMAGDAGYDTEQSCNDDLVAEATEVLRSVYGSRVPKQPVEAVVTRWASDKFARGSYSSAGPNMEADDYDTMARPIGNLYFAGEHTSGTHPATVHGAYLSGLRAASEVLDAMLGPIEIPTPLIVPKDHLSLKRKASGVNQKDGSLEARLRQYEIDMWDHIVSLIDRRPAMPAKPASNAYIFFSKSNYDRARRKLEEGRRPGKGKPSANEVRVMSAKMWKETTEEEKRPFVEMVEEQKRAYAERMEEWKKLGEEWDGKATELRLKYEREHPVPKAEEVGENNKRRKAAAGVESYAEDEEEEEEEEEEEGEGEGEDVVREG</sequence>
<dbReference type="Pfam" id="PF04433">
    <property type="entry name" value="SWIRM"/>
    <property type="match status" value="1"/>
</dbReference>
<feature type="region of interest" description="Disordered" evidence="4">
    <location>
        <begin position="1"/>
        <end position="73"/>
    </location>
</feature>
<dbReference type="Pfam" id="PF00505">
    <property type="entry name" value="HMG_box"/>
    <property type="match status" value="1"/>
</dbReference>
<dbReference type="SUPFAM" id="SSF51905">
    <property type="entry name" value="FAD/NAD(P)-binding domain"/>
    <property type="match status" value="1"/>
</dbReference>
<comment type="caution">
    <text evidence="7">The sequence shown here is derived from an EMBL/GenBank/DDBJ whole genome shotgun (WGS) entry which is preliminary data.</text>
</comment>
<dbReference type="PROSITE" id="PS50934">
    <property type="entry name" value="SWIRM"/>
    <property type="match status" value="1"/>
</dbReference>
<feature type="compositionally biased region" description="Low complexity" evidence="4">
    <location>
        <begin position="36"/>
        <end position="49"/>
    </location>
</feature>
<evidence type="ECO:0000256" key="2">
    <source>
        <dbReference type="ARBA" id="ARBA00023002"/>
    </source>
</evidence>
<evidence type="ECO:0000256" key="4">
    <source>
        <dbReference type="SAM" id="MobiDB-lite"/>
    </source>
</evidence>
<feature type="compositionally biased region" description="Pro residues" evidence="4">
    <location>
        <begin position="164"/>
        <end position="178"/>
    </location>
</feature>
<evidence type="ECO:0008006" key="9">
    <source>
        <dbReference type="Google" id="ProtNLM"/>
    </source>
</evidence>
<evidence type="ECO:0000313" key="7">
    <source>
        <dbReference type="EMBL" id="KAK4648363.1"/>
    </source>
</evidence>
<dbReference type="EMBL" id="JAFFGZ010000001">
    <property type="protein sequence ID" value="KAK4648363.1"/>
    <property type="molecule type" value="Genomic_DNA"/>
</dbReference>
<dbReference type="InterPro" id="IPR007526">
    <property type="entry name" value="SWIRM"/>
</dbReference>
<organism evidence="7 8">
    <name type="scientific">Podospora bellae-mahoneyi</name>
    <dbReference type="NCBI Taxonomy" id="2093777"/>
    <lineage>
        <taxon>Eukaryota</taxon>
        <taxon>Fungi</taxon>
        <taxon>Dikarya</taxon>
        <taxon>Ascomycota</taxon>
        <taxon>Pezizomycotina</taxon>
        <taxon>Sordariomycetes</taxon>
        <taxon>Sordariomycetidae</taxon>
        <taxon>Sordariales</taxon>
        <taxon>Podosporaceae</taxon>
        <taxon>Podospora</taxon>
    </lineage>
</organism>
<dbReference type="InterPro" id="IPR036910">
    <property type="entry name" value="HMG_box_dom_sf"/>
</dbReference>
<dbReference type="InterPro" id="IPR002937">
    <property type="entry name" value="Amino_oxidase"/>
</dbReference>
<evidence type="ECO:0000313" key="8">
    <source>
        <dbReference type="Proteomes" id="UP001322138"/>
    </source>
</evidence>
<dbReference type="RefSeq" id="XP_062737339.1">
    <property type="nucleotide sequence ID" value="XM_062874225.1"/>
</dbReference>
<dbReference type="Gene3D" id="3.90.660.10">
    <property type="match status" value="1"/>
</dbReference>
<evidence type="ECO:0000259" key="5">
    <source>
        <dbReference type="PROSITE" id="PS50118"/>
    </source>
</evidence>
<dbReference type="PANTHER" id="PTHR10742">
    <property type="entry name" value="FLAVIN MONOAMINE OXIDASE"/>
    <property type="match status" value="1"/>
</dbReference>
<feature type="DNA-binding region" description="HMG box" evidence="3">
    <location>
        <begin position="1027"/>
        <end position="1103"/>
    </location>
</feature>
<dbReference type="Gene3D" id="1.10.10.10">
    <property type="entry name" value="Winged helix-like DNA-binding domain superfamily/Winged helix DNA-binding domain"/>
    <property type="match status" value="1"/>
</dbReference>
<dbReference type="Gene3D" id="1.10.30.10">
    <property type="entry name" value="High mobility group box domain"/>
    <property type="match status" value="1"/>
</dbReference>
<name>A0ABR0FWP4_9PEZI</name>
<dbReference type="InterPro" id="IPR036388">
    <property type="entry name" value="WH-like_DNA-bd_sf"/>
</dbReference>
<feature type="region of interest" description="Disordered" evidence="4">
    <location>
        <begin position="1049"/>
        <end position="1068"/>
    </location>
</feature>
<feature type="domain" description="HMG box" evidence="5">
    <location>
        <begin position="1027"/>
        <end position="1103"/>
    </location>
</feature>
<keyword evidence="3" id="KW-0238">DNA-binding</keyword>
<feature type="region of interest" description="Disordered" evidence="4">
    <location>
        <begin position="85"/>
        <end position="260"/>
    </location>
</feature>
<keyword evidence="2" id="KW-0560">Oxidoreductase</keyword>
<keyword evidence="3" id="KW-0539">Nucleus</keyword>
<dbReference type="SMART" id="SM00398">
    <property type="entry name" value="HMG"/>
    <property type="match status" value="1"/>
</dbReference>
<dbReference type="PANTHER" id="PTHR10742:SF386">
    <property type="entry name" value="LYSINE-SPECIFIC HISTONE DEMETHYLASE 1A"/>
    <property type="match status" value="1"/>
</dbReference>